<keyword evidence="4 9" id="KW-0645">Protease</keyword>
<feature type="domain" description="Peptidase S8/S53" evidence="13">
    <location>
        <begin position="153"/>
        <end position="586"/>
    </location>
</feature>
<dbReference type="STRING" id="1314781.A0A165G5G7"/>
<gene>
    <name evidence="16" type="ORF">EXIGLDRAFT_771217</name>
</gene>
<dbReference type="GO" id="GO:0016020">
    <property type="term" value="C:membrane"/>
    <property type="evidence" value="ECO:0007669"/>
    <property type="project" value="InterPro"/>
</dbReference>
<feature type="region of interest" description="Disordered" evidence="11">
    <location>
        <begin position="118"/>
        <end position="139"/>
    </location>
</feature>
<dbReference type="Pfam" id="PF06280">
    <property type="entry name" value="fn3_5"/>
    <property type="match status" value="1"/>
</dbReference>
<keyword evidence="6 9" id="KW-0378">Hydrolase</keyword>
<dbReference type="Pfam" id="PF00082">
    <property type="entry name" value="Peptidase_S8"/>
    <property type="match status" value="1"/>
</dbReference>
<feature type="domain" description="PA" evidence="14">
    <location>
        <begin position="381"/>
        <end position="452"/>
    </location>
</feature>
<dbReference type="InterPro" id="IPR050131">
    <property type="entry name" value="Peptidase_S8_subtilisin-like"/>
</dbReference>
<dbReference type="PANTHER" id="PTHR43806:SF66">
    <property type="entry name" value="SERIN ENDOPEPTIDASE"/>
    <property type="match status" value="1"/>
</dbReference>
<dbReference type="CDD" id="cd07489">
    <property type="entry name" value="Peptidases_S8_5"/>
    <property type="match status" value="1"/>
</dbReference>
<sequence>MRSFTLVAAVATTAVVAVTPLSSVHRQNTLPALTGKVIVELKPSTSTNSFIDAHAAFFEHLDRRGVEWVTNSKFDSDVFTGVSVTLANPEDIAHLESLDSVKSVRPVRPFDRPRVIGKHVLSGPKDANAPAGDSDSTHKMTGVDKLHAAGIFGKGIKIGIIDSGVDYTHPNLGGKFGPGNLIAGGTDFVGDAFDGTNTPVPDNDPLDQCGGHGTHVAGIIAAQPGNEFNISGVAYEAELRSYRIFGCPEGGTTTDDIIVEALIRAYNEGNDVITLSLGGADGWTESAGSVVASRIASKGKVVTIAAGNAGEYGAWYSSSPGNGLDVISVASVDNTEAVYQSLKISGAERAPVAYLTDGSIHPINITGEWPIYALSKDSSVTDDACNALPDSTPDLSKYITIIRRGTCNFSQKLANAAAKGAKYAIVYNNGGAFAPVVFGNDTQAVLIQSEDGAFLVDQFSKGVDVKISFPQSGAVLREASATGGLVSDFTSFGPSNDMYFKPAVAAPGGNIVNTWPVKLGSFVSISGTSMATPHTAGAAALILQAKGKSAALAKNMRTLLETTAQTIASDKEDGAAPQTLSQQGAGLINVYNAINYKTSVSPGELLLNDTANWKTFHTITVTNNGDKKQTYRLSHVPAGTALTLQKGFPLPKDYPVPLTADKVTVHLSAQAVTLEAGKSATVQVGFTPPKDIAKEQLPVLSGFIQIVGGGETLHVSYLGLAASLKEAAVIDGSTLYFGTRTPLLMNKDMEEQTTPTVYTLNDTDAPTLLFRMAMGTPSLVIDLVPADTHIHVTLNPPKNFAPTNKFATGSFDAVKTVGRVGDIPYMSRDNDSQDTGYSSITLPTTFANGTAVPPGNYRLLLRALKITGNPTKQEDYETYLSPSFTIKA</sequence>
<evidence type="ECO:0000259" key="14">
    <source>
        <dbReference type="Pfam" id="PF02225"/>
    </source>
</evidence>
<keyword evidence="5 12" id="KW-0732">Signal</keyword>
<feature type="domain" description="C5a peptidase/Subtilisin-like protease SBT2-like Fn3-like" evidence="15">
    <location>
        <begin position="607"/>
        <end position="715"/>
    </location>
</feature>
<feature type="active site" description="Charge relay system" evidence="8 9">
    <location>
        <position position="212"/>
    </location>
</feature>
<dbReference type="InterPro" id="IPR015500">
    <property type="entry name" value="Peptidase_S8_subtilisin-rel"/>
</dbReference>
<dbReference type="InterPro" id="IPR023827">
    <property type="entry name" value="Peptidase_S8_Asp-AS"/>
</dbReference>
<dbReference type="InterPro" id="IPR010435">
    <property type="entry name" value="C5a/SBT2-like_Fn3"/>
</dbReference>
<evidence type="ECO:0000256" key="2">
    <source>
        <dbReference type="ARBA" id="ARBA00022512"/>
    </source>
</evidence>
<dbReference type="PANTHER" id="PTHR43806">
    <property type="entry name" value="PEPTIDASE S8"/>
    <property type="match status" value="1"/>
</dbReference>
<evidence type="ECO:0000256" key="5">
    <source>
        <dbReference type="ARBA" id="ARBA00022729"/>
    </source>
</evidence>
<evidence type="ECO:0000256" key="6">
    <source>
        <dbReference type="ARBA" id="ARBA00022801"/>
    </source>
</evidence>
<dbReference type="InterPro" id="IPR034187">
    <property type="entry name" value="Peptidases_S8_5"/>
</dbReference>
<dbReference type="InterPro" id="IPR023828">
    <property type="entry name" value="Peptidase_S8_Ser-AS"/>
</dbReference>
<keyword evidence="7 9" id="KW-0720">Serine protease</keyword>
<evidence type="ECO:0000256" key="1">
    <source>
        <dbReference type="ARBA" id="ARBA00011073"/>
    </source>
</evidence>
<keyword evidence="3" id="KW-0964">Secreted</keyword>
<evidence type="ECO:0000313" key="16">
    <source>
        <dbReference type="EMBL" id="KZV90011.1"/>
    </source>
</evidence>
<evidence type="ECO:0000256" key="9">
    <source>
        <dbReference type="PROSITE-ProRule" id="PRU01240"/>
    </source>
</evidence>
<evidence type="ECO:0000256" key="10">
    <source>
        <dbReference type="RuleBase" id="RU003355"/>
    </source>
</evidence>
<organism evidence="16 17">
    <name type="scientific">Exidia glandulosa HHB12029</name>
    <dbReference type="NCBI Taxonomy" id="1314781"/>
    <lineage>
        <taxon>Eukaryota</taxon>
        <taxon>Fungi</taxon>
        <taxon>Dikarya</taxon>
        <taxon>Basidiomycota</taxon>
        <taxon>Agaricomycotina</taxon>
        <taxon>Agaricomycetes</taxon>
        <taxon>Auriculariales</taxon>
        <taxon>Exidiaceae</taxon>
        <taxon>Exidia</taxon>
    </lineage>
</organism>
<dbReference type="GO" id="GO:0004252">
    <property type="term" value="F:serine-type endopeptidase activity"/>
    <property type="evidence" value="ECO:0007669"/>
    <property type="project" value="UniProtKB-UniRule"/>
</dbReference>
<dbReference type="InterPro" id="IPR046450">
    <property type="entry name" value="PA_dom_sf"/>
</dbReference>
<dbReference type="EMBL" id="KV426058">
    <property type="protein sequence ID" value="KZV90011.1"/>
    <property type="molecule type" value="Genomic_DNA"/>
</dbReference>
<keyword evidence="2" id="KW-0134">Cell wall</keyword>
<dbReference type="AlphaFoldDB" id="A0A165G5G7"/>
<dbReference type="Gene3D" id="3.40.50.200">
    <property type="entry name" value="Peptidase S8/S53 domain"/>
    <property type="match status" value="1"/>
</dbReference>
<protein>
    <submittedName>
        <fullName evidence="16">Subtilisin-like protease</fullName>
    </submittedName>
</protein>
<evidence type="ECO:0000256" key="3">
    <source>
        <dbReference type="ARBA" id="ARBA00022525"/>
    </source>
</evidence>
<dbReference type="InParanoid" id="A0A165G5G7"/>
<dbReference type="SUPFAM" id="SSF52025">
    <property type="entry name" value="PA domain"/>
    <property type="match status" value="1"/>
</dbReference>
<dbReference type="PROSITE" id="PS00136">
    <property type="entry name" value="SUBTILASE_ASP"/>
    <property type="match status" value="1"/>
</dbReference>
<comment type="similarity">
    <text evidence="1 9 10">Belongs to the peptidase S8 family.</text>
</comment>
<dbReference type="InterPro" id="IPR022398">
    <property type="entry name" value="Peptidase_S8_His-AS"/>
</dbReference>
<dbReference type="PROSITE" id="PS00138">
    <property type="entry name" value="SUBTILASE_SER"/>
    <property type="match status" value="1"/>
</dbReference>
<dbReference type="PROSITE" id="PS00137">
    <property type="entry name" value="SUBTILASE_HIS"/>
    <property type="match status" value="1"/>
</dbReference>
<evidence type="ECO:0000256" key="8">
    <source>
        <dbReference type="PIRSR" id="PIRSR615500-1"/>
    </source>
</evidence>
<dbReference type="GO" id="GO:0005615">
    <property type="term" value="C:extracellular space"/>
    <property type="evidence" value="ECO:0007669"/>
    <property type="project" value="TreeGrafter"/>
</dbReference>
<accession>A0A165G5G7</accession>
<evidence type="ECO:0000256" key="7">
    <source>
        <dbReference type="ARBA" id="ARBA00022825"/>
    </source>
</evidence>
<dbReference type="Gene3D" id="3.50.30.30">
    <property type="match status" value="1"/>
</dbReference>
<feature type="chain" id="PRO_5007858071" evidence="12">
    <location>
        <begin position="18"/>
        <end position="888"/>
    </location>
</feature>
<evidence type="ECO:0000256" key="11">
    <source>
        <dbReference type="SAM" id="MobiDB-lite"/>
    </source>
</evidence>
<dbReference type="Pfam" id="PF02225">
    <property type="entry name" value="PA"/>
    <property type="match status" value="1"/>
</dbReference>
<dbReference type="PRINTS" id="PR00723">
    <property type="entry name" value="SUBTILISIN"/>
</dbReference>
<dbReference type="SUPFAM" id="SSF52743">
    <property type="entry name" value="Subtilisin-like"/>
    <property type="match status" value="1"/>
</dbReference>
<evidence type="ECO:0000256" key="12">
    <source>
        <dbReference type="SAM" id="SignalP"/>
    </source>
</evidence>
<name>A0A165G5G7_EXIGL</name>
<dbReference type="InterPro" id="IPR036852">
    <property type="entry name" value="Peptidase_S8/S53_dom_sf"/>
</dbReference>
<reference evidence="16 17" key="1">
    <citation type="journal article" date="2016" name="Mol. Biol. Evol.">
        <title>Comparative Genomics of Early-Diverging Mushroom-Forming Fungi Provides Insights into the Origins of Lignocellulose Decay Capabilities.</title>
        <authorList>
            <person name="Nagy L.G."/>
            <person name="Riley R."/>
            <person name="Tritt A."/>
            <person name="Adam C."/>
            <person name="Daum C."/>
            <person name="Floudas D."/>
            <person name="Sun H."/>
            <person name="Yadav J.S."/>
            <person name="Pangilinan J."/>
            <person name="Larsson K.H."/>
            <person name="Matsuura K."/>
            <person name="Barry K."/>
            <person name="Labutti K."/>
            <person name="Kuo R."/>
            <person name="Ohm R.A."/>
            <person name="Bhattacharya S.S."/>
            <person name="Shirouzu T."/>
            <person name="Yoshinaga Y."/>
            <person name="Martin F.M."/>
            <person name="Grigoriev I.V."/>
            <person name="Hibbett D.S."/>
        </authorList>
    </citation>
    <scope>NUCLEOTIDE SEQUENCE [LARGE SCALE GENOMIC DNA]</scope>
    <source>
        <strain evidence="16 17">HHB12029</strain>
    </source>
</reference>
<dbReference type="InterPro" id="IPR000209">
    <property type="entry name" value="Peptidase_S8/S53_dom"/>
</dbReference>
<feature type="active site" description="Charge relay system" evidence="8 9">
    <location>
        <position position="162"/>
    </location>
</feature>
<feature type="signal peptide" evidence="12">
    <location>
        <begin position="1"/>
        <end position="17"/>
    </location>
</feature>
<dbReference type="Proteomes" id="UP000077266">
    <property type="component" value="Unassembled WGS sequence"/>
</dbReference>
<evidence type="ECO:0000256" key="4">
    <source>
        <dbReference type="ARBA" id="ARBA00022670"/>
    </source>
</evidence>
<dbReference type="CDD" id="cd02124">
    <property type="entry name" value="PA_PoS1_like"/>
    <property type="match status" value="1"/>
</dbReference>
<dbReference type="GO" id="GO:0006508">
    <property type="term" value="P:proteolysis"/>
    <property type="evidence" value="ECO:0007669"/>
    <property type="project" value="UniProtKB-KW"/>
</dbReference>
<dbReference type="InterPro" id="IPR003137">
    <property type="entry name" value="PA_domain"/>
</dbReference>
<proteinExistence type="inferred from homology"/>
<evidence type="ECO:0000259" key="15">
    <source>
        <dbReference type="Pfam" id="PF06280"/>
    </source>
</evidence>
<dbReference type="OrthoDB" id="206201at2759"/>
<evidence type="ECO:0000313" key="17">
    <source>
        <dbReference type="Proteomes" id="UP000077266"/>
    </source>
</evidence>
<evidence type="ECO:0000259" key="13">
    <source>
        <dbReference type="Pfam" id="PF00082"/>
    </source>
</evidence>
<keyword evidence="17" id="KW-1185">Reference proteome</keyword>
<dbReference type="PROSITE" id="PS51892">
    <property type="entry name" value="SUBTILASE"/>
    <property type="match status" value="1"/>
</dbReference>
<feature type="active site" description="Charge relay system" evidence="8 9">
    <location>
        <position position="529"/>
    </location>
</feature>